<comment type="subcellular location">
    <subcellularLocation>
        <location evidence="1">Secreted</location>
        <location evidence="1">Cell wall</location>
    </subcellularLocation>
</comment>
<organism evidence="10 11">
    <name type="scientific">Streptomyces beijiangensis</name>
    <dbReference type="NCBI Taxonomy" id="163361"/>
    <lineage>
        <taxon>Bacteria</taxon>
        <taxon>Bacillati</taxon>
        <taxon>Actinomycetota</taxon>
        <taxon>Actinomycetes</taxon>
        <taxon>Kitasatosporales</taxon>
        <taxon>Streptomycetaceae</taxon>
        <taxon>Streptomyces</taxon>
    </lineage>
</organism>
<dbReference type="PANTHER" id="PTHR31956:SF1">
    <property type="entry name" value="NON-SPECIFIC PHOSPHOLIPASE C1"/>
    <property type="match status" value="1"/>
</dbReference>
<dbReference type="InterPro" id="IPR017767">
    <property type="entry name" value="PC-PLC"/>
</dbReference>
<name>A0A939F242_9ACTN</name>
<feature type="domain" description="Bacterial phospholipase C C-terminal" evidence="9">
    <location>
        <begin position="520"/>
        <end position="604"/>
    </location>
</feature>
<evidence type="ECO:0000256" key="3">
    <source>
        <dbReference type="ARBA" id="ARBA00012018"/>
    </source>
</evidence>
<gene>
    <name evidence="10" type="ORF">J0695_00780</name>
</gene>
<evidence type="ECO:0000256" key="4">
    <source>
        <dbReference type="ARBA" id="ARBA00022512"/>
    </source>
</evidence>
<dbReference type="AlphaFoldDB" id="A0A939F242"/>
<keyword evidence="4" id="KW-0964">Secreted</keyword>
<feature type="domain" description="Bacterial phospholipase C C-terminal" evidence="9">
    <location>
        <begin position="618"/>
        <end position="692"/>
    </location>
</feature>
<keyword evidence="5" id="KW-0378">Hydrolase</keyword>
<dbReference type="EC" id="3.1.4.3" evidence="3"/>
<dbReference type="Pfam" id="PF04185">
    <property type="entry name" value="Phosphoesterase"/>
    <property type="match status" value="1"/>
</dbReference>
<sequence length="707" mass="77116">MAPLDRRRLLQIGGASAVAAAGLDALPGAIGQAMALPAISRHRSIKDVEHVVILMQENRSFDHYFGTLSGVRGFGDPRPSLLPGGKPVWHQPAATTKVPGRYKARGLPDTETEVLPWYIDPKSTTEYADGTDHGWASGHQAWREGRWDSWVTQKQDVLTMGHLKRQDLAYHFALAESFTLCDSYFCSVHADTAPNRLYLWSGTMDTRNVLGRKPNGPGTGERNDTNGYTWTTYAERLEAAGVSWKLYQGGTGDPGSPTDNYTDNSLMFFENFQPAMGASGPLVEKGATDHTLREFAADVKAGTLPQVTWIVPPYKYSEHPSASPTDGAFYINRVIESLTANPEVWGRTVLIVNYDENDGLFDHVVPPVPPVSSAPGAQGMVSDDLVASLPDEMLDMTSRPDWKSPAGTAGPTGPQPVGLGPRVPAMVISPWSRGGWVCSETFDHSSVVRFLEARFGVREPNISSWRRSVCGDLTSALDFTATDPAPPVFQVPAPIVSAHKPYQVPLPQSMPVQEPGVRRARPLPYDVTVNEHHGRTGRFELALANHGRAGAAFAVHDRTRPDAAPRRYTVSARDTLTDHWDLPADGAYHLAAYGPNGGLFEFEGERGGALRATASHHRSDGSVRVKVSNHDRRATHTVRLTDAYGSTGAKQHRLRPGASATFEVPVHRRDGWYDITVTGEDAGAFRRRWAGHLENGRPSTTDPGPRA</sequence>
<keyword evidence="4" id="KW-0134">Cell wall</keyword>
<comment type="catalytic activity">
    <reaction evidence="7">
        <text>a 1,2-diacyl-sn-glycero-3-phosphocholine + H2O = phosphocholine + a 1,2-diacyl-sn-glycerol + H(+)</text>
        <dbReference type="Rhea" id="RHEA:10604"/>
        <dbReference type="ChEBI" id="CHEBI:15377"/>
        <dbReference type="ChEBI" id="CHEBI:15378"/>
        <dbReference type="ChEBI" id="CHEBI:17815"/>
        <dbReference type="ChEBI" id="CHEBI:57643"/>
        <dbReference type="ChEBI" id="CHEBI:295975"/>
        <dbReference type="EC" id="3.1.4.3"/>
    </reaction>
    <physiologicalReaction direction="left-to-right" evidence="7">
        <dbReference type="Rhea" id="RHEA:10605"/>
    </physiologicalReaction>
</comment>
<dbReference type="EMBL" id="JAFLRJ010000005">
    <property type="protein sequence ID" value="MBO0510353.1"/>
    <property type="molecule type" value="Genomic_DNA"/>
</dbReference>
<keyword evidence="11" id="KW-1185">Reference proteome</keyword>
<dbReference type="PROSITE" id="PS51318">
    <property type="entry name" value="TAT"/>
    <property type="match status" value="1"/>
</dbReference>
<reference evidence="10" key="1">
    <citation type="submission" date="2021-03" db="EMBL/GenBank/DDBJ databases">
        <title>Streptomyces poriferae sp. nov., a novel marine sponge-derived Actinobacteria species with anti-MRSA activity.</title>
        <authorList>
            <person name="Sandoval-Powers M."/>
            <person name="Kralova S."/>
            <person name="Nguyen G.-S."/>
            <person name="Fawwal D."/>
            <person name="Degnes K."/>
            <person name="Klinkenberg G."/>
            <person name="Sletta H."/>
            <person name="Wentzel A."/>
            <person name="Liles M.R."/>
        </authorList>
    </citation>
    <scope>NUCLEOTIDE SEQUENCE</scope>
    <source>
        <strain evidence="10">DSM 41794</strain>
    </source>
</reference>
<dbReference type="InterPro" id="IPR006311">
    <property type="entry name" value="TAT_signal"/>
</dbReference>
<proteinExistence type="inferred from homology"/>
<comment type="similarity">
    <text evidence="2">Belongs to the bacterial phospholipase C family.</text>
</comment>
<evidence type="ECO:0000256" key="5">
    <source>
        <dbReference type="ARBA" id="ARBA00022801"/>
    </source>
</evidence>
<dbReference type="Proteomes" id="UP000664167">
    <property type="component" value="Unassembled WGS sequence"/>
</dbReference>
<comment type="caution">
    <text evidence="10">The sequence shown here is derived from an EMBL/GenBank/DDBJ whole genome shotgun (WGS) entry which is preliminary data.</text>
</comment>
<protein>
    <recommendedName>
        <fullName evidence="3">phospholipase C</fullName>
        <ecNumber evidence="3">3.1.4.3</ecNumber>
    </recommendedName>
</protein>
<dbReference type="NCBIfam" id="TIGR03396">
    <property type="entry name" value="PC_PLC"/>
    <property type="match status" value="1"/>
</dbReference>
<dbReference type="PANTHER" id="PTHR31956">
    <property type="entry name" value="NON-SPECIFIC PHOSPHOLIPASE C4-RELATED"/>
    <property type="match status" value="1"/>
</dbReference>
<dbReference type="InterPro" id="IPR008475">
    <property type="entry name" value="PLipase_C_C"/>
</dbReference>
<evidence type="ECO:0000256" key="7">
    <source>
        <dbReference type="ARBA" id="ARBA00048421"/>
    </source>
</evidence>
<dbReference type="GO" id="GO:0034480">
    <property type="term" value="F:phosphatidylcholine phospholipase C activity"/>
    <property type="evidence" value="ECO:0007669"/>
    <property type="project" value="UniProtKB-EC"/>
</dbReference>
<evidence type="ECO:0000313" key="11">
    <source>
        <dbReference type="Proteomes" id="UP000664167"/>
    </source>
</evidence>
<dbReference type="InterPro" id="IPR007312">
    <property type="entry name" value="Phosphoesterase"/>
</dbReference>
<dbReference type="GO" id="GO:0016042">
    <property type="term" value="P:lipid catabolic process"/>
    <property type="evidence" value="ECO:0007669"/>
    <property type="project" value="InterPro"/>
</dbReference>
<evidence type="ECO:0000313" key="10">
    <source>
        <dbReference type="EMBL" id="MBO0510353.1"/>
    </source>
</evidence>
<dbReference type="Pfam" id="PF05506">
    <property type="entry name" value="PLipase_C_C"/>
    <property type="match status" value="2"/>
</dbReference>
<keyword evidence="6" id="KW-0843">Virulence</keyword>
<dbReference type="InterPro" id="IPR017850">
    <property type="entry name" value="Alkaline_phosphatase_core_sf"/>
</dbReference>
<dbReference type="Gene3D" id="3.40.720.10">
    <property type="entry name" value="Alkaline Phosphatase, subunit A"/>
    <property type="match status" value="2"/>
</dbReference>
<evidence type="ECO:0000256" key="8">
    <source>
        <dbReference type="SAM" id="MobiDB-lite"/>
    </source>
</evidence>
<accession>A0A939F242</accession>
<evidence type="ECO:0000256" key="6">
    <source>
        <dbReference type="ARBA" id="ARBA00023026"/>
    </source>
</evidence>
<feature type="region of interest" description="Disordered" evidence="8">
    <location>
        <begin position="399"/>
        <end position="421"/>
    </location>
</feature>
<evidence type="ECO:0000259" key="9">
    <source>
        <dbReference type="Pfam" id="PF05506"/>
    </source>
</evidence>
<evidence type="ECO:0000256" key="2">
    <source>
        <dbReference type="ARBA" id="ARBA00009717"/>
    </source>
</evidence>
<evidence type="ECO:0000256" key="1">
    <source>
        <dbReference type="ARBA" id="ARBA00004191"/>
    </source>
</evidence>